<feature type="signal peptide" evidence="1">
    <location>
        <begin position="1"/>
        <end position="20"/>
    </location>
</feature>
<keyword evidence="1" id="KW-0732">Signal</keyword>
<dbReference type="GeneID" id="30974376"/>
<evidence type="ECO:0000313" key="2">
    <source>
        <dbReference type="EMBL" id="OJK03590.1"/>
    </source>
</evidence>
<accession>A0A1L9X571</accession>
<name>A0A1L9X571_ASPA1</name>
<dbReference type="EMBL" id="KV878971">
    <property type="protein sequence ID" value="OJK03590.1"/>
    <property type="molecule type" value="Genomic_DNA"/>
</dbReference>
<dbReference type="AlphaFoldDB" id="A0A1L9X571"/>
<evidence type="ECO:0000313" key="3">
    <source>
        <dbReference type="Proteomes" id="UP000184546"/>
    </source>
</evidence>
<proteinExistence type="predicted"/>
<dbReference type="OMA" id="NDEPETM"/>
<dbReference type="Proteomes" id="UP000184546">
    <property type="component" value="Unassembled WGS sequence"/>
</dbReference>
<dbReference type="VEuPathDB" id="FungiDB:ASPACDRAFT_39206"/>
<sequence>MKGFRAILFTLALLGNLCQGSPLAILSEAIVMYSAFVLDLSANGASRTLAPKLGNTALVDFGTFVSTVFAQRLPQSGIWTSTNPPYNQATLDEIGASLKTDKYSLQLADIVKSTRGSTAPGFADAWNNQYPEFKRALAGTQAARLQEMHRTSLSKLWAADFPGKTLKASEIAVLDTDVSFLETDWSATAAANGKSPEEIKTYLTWYLGLPKRTGAEAAKFRTHLLITNTIGQSLSELDSVDSCKAR</sequence>
<evidence type="ECO:0000256" key="1">
    <source>
        <dbReference type="SAM" id="SignalP"/>
    </source>
</evidence>
<organism evidence="2 3">
    <name type="scientific">Aspergillus aculeatus (strain ATCC 16872 / CBS 172.66 / WB 5094)</name>
    <dbReference type="NCBI Taxonomy" id="690307"/>
    <lineage>
        <taxon>Eukaryota</taxon>
        <taxon>Fungi</taxon>
        <taxon>Dikarya</taxon>
        <taxon>Ascomycota</taxon>
        <taxon>Pezizomycotina</taxon>
        <taxon>Eurotiomycetes</taxon>
        <taxon>Eurotiomycetidae</taxon>
        <taxon>Eurotiales</taxon>
        <taxon>Aspergillaceae</taxon>
        <taxon>Aspergillus</taxon>
        <taxon>Aspergillus subgen. Circumdati</taxon>
    </lineage>
</organism>
<reference evidence="3" key="1">
    <citation type="journal article" date="2017" name="Genome Biol.">
        <title>Comparative genomics reveals high biological diversity and specific adaptations in the industrially and medically important fungal genus Aspergillus.</title>
        <authorList>
            <person name="de Vries R.P."/>
            <person name="Riley R."/>
            <person name="Wiebenga A."/>
            <person name="Aguilar-Osorio G."/>
            <person name="Amillis S."/>
            <person name="Uchima C.A."/>
            <person name="Anderluh G."/>
            <person name="Asadollahi M."/>
            <person name="Askin M."/>
            <person name="Barry K."/>
            <person name="Battaglia E."/>
            <person name="Bayram O."/>
            <person name="Benocci T."/>
            <person name="Braus-Stromeyer S.A."/>
            <person name="Caldana C."/>
            <person name="Canovas D."/>
            <person name="Cerqueira G.C."/>
            <person name="Chen F."/>
            <person name="Chen W."/>
            <person name="Choi C."/>
            <person name="Clum A."/>
            <person name="Dos Santos R.A."/>
            <person name="Damasio A.R."/>
            <person name="Diallinas G."/>
            <person name="Emri T."/>
            <person name="Fekete E."/>
            <person name="Flipphi M."/>
            <person name="Freyberg S."/>
            <person name="Gallo A."/>
            <person name="Gournas C."/>
            <person name="Habgood R."/>
            <person name="Hainaut M."/>
            <person name="Harispe M.L."/>
            <person name="Henrissat B."/>
            <person name="Hilden K.S."/>
            <person name="Hope R."/>
            <person name="Hossain A."/>
            <person name="Karabika E."/>
            <person name="Karaffa L."/>
            <person name="Karanyi Z."/>
            <person name="Krasevec N."/>
            <person name="Kuo A."/>
            <person name="Kusch H."/>
            <person name="LaButti K."/>
            <person name="Lagendijk E.L."/>
            <person name="Lapidus A."/>
            <person name="Levasseur A."/>
            <person name="Lindquist E."/>
            <person name="Lipzen A."/>
            <person name="Logrieco A.F."/>
            <person name="MacCabe A."/>
            <person name="Maekelae M.R."/>
            <person name="Malavazi I."/>
            <person name="Melin P."/>
            <person name="Meyer V."/>
            <person name="Mielnichuk N."/>
            <person name="Miskei M."/>
            <person name="Molnar A.P."/>
            <person name="Mule G."/>
            <person name="Ngan C.Y."/>
            <person name="Orejas M."/>
            <person name="Orosz E."/>
            <person name="Ouedraogo J.P."/>
            <person name="Overkamp K.M."/>
            <person name="Park H.-S."/>
            <person name="Perrone G."/>
            <person name="Piumi F."/>
            <person name="Punt P.J."/>
            <person name="Ram A.F."/>
            <person name="Ramon A."/>
            <person name="Rauscher S."/>
            <person name="Record E."/>
            <person name="Riano-Pachon D.M."/>
            <person name="Robert V."/>
            <person name="Roehrig J."/>
            <person name="Ruller R."/>
            <person name="Salamov A."/>
            <person name="Salih N.S."/>
            <person name="Samson R.A."/>
            <person name="Sandor E."/>
            <person name="Sanguinetti M."/>
            <person name="Schuetze T."/>
            <person name="Sepcic K."/>
            <person name="Shelest E."/>
            <person name="Sherlock G."/>
            <person name="Sophianopoulou V."/>
            <person name="Squina F.M."/>
            <person name="Sun H."/>
            <person name="Susca A."/>
            <person name="Todd R.B."/>
            <person name="Tsang A."/>
            <person name="Unkles S.E."/>
            <person name="van de Wiele N."/>
            <person name="van Rossen-Uffink D."/>
            <person name="Oliveira J.V."/>
            <person name="Vesth T.C."/>
            <person name="Visser J."/>
            <person name="Yu J.-H."/>
            <person name="Zhou M."/>
            <person name="Andersen M.R."/>
            <person name="Archer D.B."/>
            <person name="Baker S.E."/>
            <person name="Benoit I."/>
            <person name="Brakhage A.A."/>
            <person name="Braus G.H."/>
            <person name="Fischer R."/>
            <person name="Frisvad J.C."/>
            <person name="Goldman G.H."/>
            <person name="Houbraken J."/>
            <person name="Oakley B."/>
            <person name="Pocsi I."/>
            <person name="Scazzocchio C."/>
            <person name="Seiboth B."/>
            <person name="vanKuyk P.A."/>
            <person name="Wortman J."/>
            <person name="Dyer P.S."/>
            <person name="Grigoriev I.V."/>
        </authorList>
    </citation>
    <scope>NUCLEOTIDE SEQUENCE [LARGE SCALE GENOMIC DNA]</scope>
    <source>
        <strain evidence="3">ATCC 16872 / CBS 172.66 / WB 5094</strain>
    </source>
</reference>
<dbReference type="RefSeq" id="XP_020059929.1">
    <property type="nucleotide sequence ID" value="XM_020200562.1"/>
</dbReference>
<protein>
    <submittedName>
        <fullName evidence="2">Uncharacterized protein</fullName>
    </submittedName>
</protein>
<dbReference type="OrthoDB" id="4478348at2759"/>
<feature type="chain" id="PRO_5012205750" evidence="1">
    <location>
        <begin position="21"/>
        <end position="246"/>
    </location>
</feature>
<keyword evidence="3" id="KW-1185">Reference proteome</keyword>
<gene>
    <name evidence="2" type="ORF">ASPACDRAFT_39206</name>
</gene>